<organism evidence="1 2">
    <name type="scientific">Seminavis robusta</name>
    <dbReference type="NCBI Taxonomy" id="568900"/>
    <lineage>
        <taxon>Eukaryota</taxon>
        <taxon>Sar</taxon>
        <taxon>Stramenopiles</taxon>
        <taxon>Ochrophyta</taxon>
        <taxon>Bacillariophyta</taxon>
        <taxon>Bacillariophyceae</taxon>
        <taxon>Bacillariophycidae</taxon>
        <taxon>Naviculales</taxon>
        <taxon>Naviculaceae</taxon>
        <taxon>Seminavis</taxon>
    </lineage>
</organism>
<sequence length="235" mass="25937">MSPGSDAVADVNGRLLSQSDPFVVVVSCLGKTGGTIWQLFDIPAHNPGVRQLLQTVTKEYETDSGMETLTINFQFNESGNGSYRVNVTGEKVPTYQKYSPAFALKQCFDDKMKSENGHTLFQDFSIHIKHLPFRQSKNGVWQKLCHSSYYAREDDLNLMVSRLEVGNGDLARPTVYYAVAPAGSGKIASVAAAFVQSAKGNRMESYTHYLYIAFSNNKDRNFQAHGAVSDDATQA</sequence>
<dbReference type="EMBL" id="CAICTM010000108">
    <property type="protein sequence ID" value="CAB9501437.1"/>
    <property type="molecule type" value="Genomic_DNA"/>
</dbReference>
<dbReference type="OrthoDB" id="431130at2759"/>
<accession>A0A9N8DDU5</accession>
<evidence type="ECO:0000313" key="2">
    <source>
        <dbReference type="Proteomes" id="UP001153069"/>
    </source>
</evidence>
<proteinExistence type="predicted"/>
<evidence type="ECO:0000313" key="1">
    <source>
        <dbReference type="EMBL" id="CAB9501437.1"/>
    </source>
</evidence>
<comment type="caution">
    <text evidence="1">The sequence shown here is derived from an EMBL/GenBank/DDBJ whole genome shotgun (WGS) entry which is preliminary data.</text>
</comment>
<reference evidence="1" key="1">
    <citation type="submission" date="2020-06" db="EMBL/GenBank/DDBJ databases">
        <authorList>
            <consortium name="Plant Systems Biology data submission"/>
        </authorList>
    </citation>
    <scope>NUCLEOTIDE SEQUENCE</scope>
    <source>
        <strain evidence="1">D6</strain>
    </source>
</reference>
<name>A0A9N8DDU5_9STRA</name>
<gene>
    <name evidence="1" type="ORF">SEMRO_109_G054370.1</name>
</gene>
<dbReference type="AlphaFoldDB" id="A0A9N8DDU5"/>
<protein>
    <submittedName>
        <fullName evidence="1">Uncharacterized protein</fullName>
    </submittedName>
</protein>
<dbReference type="Proteomes" id="UP001153069">
    <property type="component" value="Unassembled WGS sequence"/>
</dbReference>
<keyword evidence="2" id="KW-1185">Reference proteome</keyword>